<evidence type="ECO:0000256" key="3">
    <source>
        <dbReference type="ARBA" id="ARBA00022448"/>
    </source>
</evidence>
<name>A0A9X3NFC4_9ACTN</name>
<dbReference type="PANTHER" id="PTHR30532">
    <property type="entry name" value="IRON III DICITRATE-BINDING PERIPLASMIC PROTEIN"/>
    <property type="match status" value="1"/>
</dbReference>
<keyword evidence="3" id="KW-0813">Transport</keyword>
<evidence type="ECO:0000313" key="7">
    <source>
        <dbReference type="EMBL" id="MDA0183101.1"/>
    </source>
</evidence>
<comment type="caution">
    <text evidence="7">The sequence shown here is derived from an EMBL/GenBank/DDBJ whole genome shotgun (WGS) entry which is preliminary data.</text>
</comment>
<protein>
    <submittedName>
        <fullName evidence="7">ABC transporter substrate-binding protein</fullName>
    </submittedName>
</protein>
<gene>
    <name evidence="7" type="ORF">OJ997_22520</name>
</gene>
<dbReference type="PANTHER" id="PTHR30532:SF24">
    <property type="entry name" value="FERRIC ENTEROBACTIN-BINDING PERIPLASMIC PROTEIN FEPB"/>
    <property type="match status" value="1"/>
</dbReference>
<dbReference type="GO" id="GO:0030288">
    <property type="term" value="C:outer membrane-bounded periplasmic space"/>
    <property type="evidence" value="ECO:0007669"/>
    <property type="project" value="TreeGrafter"/>
</dbReference>
<evidence type="ECO:0000256" key="2">
    <source>
        <dbReference type="ARBA" id="ARBA00008814"/>
    </source>
</evidence>
<dbReference type="Proteomes" id="UP001147653">
    <property type="component" value="Unassembled WGS sequence"/>
</dbReference>
<dbReference type="InterPro" id="IPR002491">
    <property type="entry name" value="ABC_transptr_periplasmic_BD"/>
</dbReference>
<dbReference type="Gene3D" id="3.40.50.1980">
    <property type="entry name" value="Nitrogenase molybdenum iron protein domain"/>
    <property type="match status" value="2"/>
</dbReference>
<dbReference type="RefSeq" id="WP_270027485.1">
    <property type="nucleotide sequence ID" value="NZ_JAPDDP010000046.1"/>
</dbReference>
<dbReference type="InterPro" id="IPR051313">
    <property type="entry name" value="Bact_iron-sidero_bind"/>
</dbReference>
<accession>A0A9X3NFC4</accession>
<keyword evidence="8" id="KW-1185">Reference proteome</keyword>
<dbReference type="EMBL" id="JAPDDP010000046">
    <property type="protein sequence ID" value="MDA0183101.1"/>
    <property type="molecule type" value="Genomic_DNA"/>
</dbReference>
<dbReference type="PROSITE" id="PS50983">
    <property type="entry name" value="FE_B12_PBP"/>
    <property type="match status" value="1"/>
</dbReference>
<keyword evidence="4 5" id="KW-0732">Signal</keyword>
<dbReference type="SUPFAM" id="SSF53807">
    <property type="entry name" value="Helical backbone' metal receptor"/>
    <property type="match status" value="1"/>
</dbReference>
<feature type="chain" id="PRO_5040969024" evidence="5">
    <location>
        <begin position="17"/>
        <end position="342"/>
    </location>
</feature>
<feature type="domain" description="Fe/B12 periplasmic-binding" evidence="6">
    <location>
        <begin position="60"/>
        <end position="331"/>
    </location>
</feature>
<reference evidence="7" key="1">
    <citation type="submission" date="2022-10" db="EMBL/GenBank/DDBJ databases">
        <title>The WGS of Solirubrobacter phytolaccae KCTC 29190.</title>
        <authorList>
            <person name="Jiang Z."/>
        </authorList>
    </citation>
    <scope>NUCLEOTIDE SEQUENCE</scope>
    <source>
        <strain evidence="7">KCTC 29190</strain>
    </source>
</reference>
<evidence type="ECO:0000256" key="4">
    <source>
        <dbReference type="ARBA" id="ARBA00022729"/>
    </source>
</evidence>
<organism evidence="7 8">
    <name type="scientific">Solirubrobacter phytolaccae</name>
    <dbReference type="NCBI Taxonomy" id="1404360"/>
    <lineage>
        <taxon>Bacteria</taxon>
        <taxon>Bacillati</taxon>
        <taxon>Actinomycetota</taxon>
        <taxon>Thermoleophilia</taxon>
        <taxon>Solirubrobacterales</taxon>
        <taxon>Solirubrobacteraceae</taxon>
        <taxon>Solirubrobacter</taxon>
    </lineage>
</organism>
<dbReference type="GO" id="GO:1901678">
    <property type="term" value="P:iron coordination entity transport"/>
    <property type="evidence" value="ECO:0007669"/>
    <property type="project" value="UniProtKB-ARBA"/>
</dbReference>
<evidence type="ECO:0000256" key="5">
    <source>
        <dbReference type="SAM" id="SignalP"/>
    </source>
</evidence>
<dbReference type="PROSITE" id="PS51257">
    <property type="entry name" value="PROKAR_LIPOPROTEIN"/>
    <property type="match status" value="1"/>
</dbReference>
<dbReference type="AlphaFoldDB" id="A0A9X3NFC4"/>
<sequence length="342" mass="36404">MRLSLALAAAALLALAGCGSSEEPEAQPSATSTPAAAAETFPQTVEHKFGSTTVPKKPERIVIVGLTEQDTVLELGYTPVATTEWYGEQPYAVWPWAQALLGDAKPTVLTNSDGFDYEKIATLRPDLIIGTNAGMKQADYDKLSKLAPTIAGPKGSPDYFSPWDQQTTLIAQALGKPEEGAKLIQGVKDAYAAAAAENPEFKGKTATFSQNAFYDGELYVYPDGLSTDFLTYLGFVINPKLTPLVKNVGEQVAVSAERLDVIDADVIVFATEKASDIAALKKEPTFGFLSAVKGKHAVYTDPTLSGAMYFDTPLALKYTLEKLTPALKDAVAGESPEALVGK</sequence>
<evidence type="ECO:0000259" key="6">
    <source>
        <dbReference type="PROSITE" id="PS50983"/>
    </source>
</evidence>
<evidence type="ECO:0000256" key="1">
    <source>
        <dbReference type="ARBA" id="ARBA00004196"/>
    </source>
</evidence>
<comment type="similarity">
    <text evidence="2">Belongs to the bacterial solute-binding protein 8 family.</text>
</comment>
<feature type="signal peptide" evidence="5">
    <location>
        <begin position="1"/>
        <end position="16"/>
    </location>
</feature>
<comment type="subcellular location">
    <subcellularLocation>
        <location evidence="1">Cell envelope</location>
    </subcellularLocation>
</comment>
<proteinExistence type="inferred from homology"/>
<dbReference type="Pfam" id="PF01497">
    <property type="entry name" value="Peripla_BP_2"/>
    <property type="match status" value="1"/>
</dbReference>
<evidence type="ECO:0000313" key="8">
    <source>
        <dbReference type="Proteomes" id="UP001147653"/>
    </source>
</evidence>